<evidence type="ECO:0000313" key="1">
    <source>
        <dbReference type="EMBL" id="ARP80594.1"/>
    </source>
</evidence>
<organism evidence="1 2">
    <name type="scientific">Bordetella genomosp. 8</name>
    <dbReference type="NCBI Taxonomy" id="1416806"/>
    <lineage>
        <taxon>Bacteria</taxon>
        <taxon>Pseudomonadati</taxon>
        <taxon>Pseudomonadota</taxon>
        <taxon>Betaproteobacteria</taxon>
        <taxon>Burkholderiales</taxon>
        <taxon>Alcaligenaceae</taxon>
        <taxon>Bordetella</taxon>
    </lineage>
</organism>
<dbReference type="AlphaFoldDB" id="A0A1W6YHX8"/>
<gene>
    <name evidence="1" type="ORF">CAL12_06940</name>
</gene>
<proteinExistence type="predicted"/>
<name>A0A1W6YHX8_9BORD</name>
<dbReference type="Proteomes" id="UP000194151">
    <property type="component" value="Chromosome"/>
</dbReference>
<protein>
    <submittedName>
        <fullName evidence="1">Uncharacterized protein</fullName>
    </submittedName>
</protein>
<dbReference type="EMBL" id="CP021108">
    <property type="protein sequence ID" value="ARP80594.1"/>
    <property type="molecule type" value="Genomic_DNA"/>
</dbReference>
<sequence length="146" mass="15338">MNTLKDTVQGLAMELGVESPMDAKRVDDGAPAAHQFALSATAGRIYIQNAAGKVIEVGDLLEEQGRYSYRLDQGAIVGRDLPDLASALKDLAGQLTFLYVDGLFRQLPDSAAEASTHSMSAAPVFVTLADGTDELRGPGGTETAGR</sequence>
<reference evidence="1 2" key="1">
    <citation type="submission" date="2017-05" db="EMBL/GenBank/DDBJ databases">
        <title>Complete and WGS of Bordetella genogroups.</title>
        <authorList>
            <person name="Spilker T."/>
            <person name="LiPuma J."/>
        </authorList>
    </citation>
    <scope>NUCLEOTIDE SEQUENCE [LARGE SCALE GENOMIC DNA]</scope>
    <source>
        <strain evidence="1 2">AU19157</strain>
    </source>
</reference>
<accession>A0A1W6YHX8</accession>
<dbReference type="RefSeq" id="WP_086063817.1">
    <property type="nucleotide sequence ID" value="NZ_CP021108.1"/>
</dbReference>
<dbReference type="KEGG" id="bgv:CAL12_06940"/>
<evidence type="ECO:0000313" key="2">
    <source>
        <dbReference type="Proteomes" id="UP000194151"/>
    </source>
</evidence>
<dbReference type="OrthoDB" id="6563456at2"/>
<keyword evidence="2" id="KW-1185">Reference proteome</keyword>